<dbReference type="PANTHER" id="PTHR35936">
    <property type="entry name" value="MEMBRANE-BOUND LYTIC MUREIN TRANSGLYCOSYLASE F"/>
    <property type="match status" value="1"/>
</dbReference>
<feature type="signal peptide" evidence="3">
    <location>
        <begin position="1"/>
        <end position="26"/>
    </location>
</feature>
<comment type="caution">
    <text evidence="6">The sequence shown here is derived from an EMBL/GenBank/DDBJ whole genome shotgun (WGS) entry which is preliminary data.</text>
</comment>
<gene>
    <name evidence="6" type="ORF">LDJ79_14055</name>
</gene>
<feature type="chain" id="PRO_5046506585" evidence="3">
    <location>
        <begin position="27"/>
        <end position="269"/>
    </location>
</feature>
<dbReference type="SMART" id="SM00062">
    <property type="entry name" value="PBPb"/>
    <property type="match status" value="1"/>
</dbReference>
<dbReference type="Proteomes" id="UP001199044">
    <property type="component" value="Unassembled WGS sequence"/>
</dbReference>
<reference evidence="7" key="1">
    <citation type="submission" date="2023-07" db="EMBL/GenBank/DDBJ databases">
        <title>Molecular identification of indigenous halophilic bacteria isolated from red sea cost, biodegradation of synthetic dyes and assessment of degraded metabolite toxicity.</title>
        <authorList>
            <person name="Chaieb K."/>
            <person name="Altayb H.N."/>
        </authorList>
    </citation>
    <scope>NUCLEOTIDE SEQUENCE [LARGE SCALE GENOMIC DNA]</scope>
    <source>
        <strain evidence="7">K20</strain>
    </source>
</reference>
<feature type="domain" description="Solute-binding protein family 3/N-terminal" evidence="4">
    <location>
        <begin position="39"/>
        <end position="262"/>
    </location>
</feature>
<accession>A0ABS7YSP0</accession>
<dbReference type="EMBL" id="JAIWIU010000099">
    <property type="protein sequence ID" value="MCA2017244.1"/>
    <property type="molecule type" value="Genomic_DNA"/>
</dbReference>
<dbReference type="InterPro" id="IPR001320">
    <property type="entry name" value="Iontro_rcpt_C"/>
</dbReference>
<comment type="similarity">
    <text evidence="1">Belongs to the bacterial solute-binding protein 3 family.</text>
</comment>
<proteinExistence type="inferred from homology"/>
<feature type="domain" description="Ionotropic glutamate receptor C-terminal" evidence="5">
    <location>
        <begin position="39"/>
        <end position="261"/>
    </location>
</feature>
<protein>
    <submittedName>
        <fullName evidence="6">Transporter substrate-binding domain-containing protein</fullName>
    </submittedName>
</protein>
<dbReference type="PANTHER" id="PTHR35936:SF38">
    <property type="entry name" value="GLUTAMINE-BINDING PERIPLASMIC PROTEIN"/>
    <property type="match status" value="1"/>
</dbReference>
<name>A0ABS7YSP0_9VIBR</name>
<evidence type="ECO:0000256" key="2">
    <source>
        <dbReference type="ARBA" id="ARBA00022729"/>
    </source>
</evidence>
<evidence type="ECO:0000259" key="4">
    <source>
        <dbReference type="SMART" id="SM00062"/>
    </source>
</evidence>
<dbReference type="Gene3D" id="3.40.190.10">
    <property type="entry name" value="Periplasmic binding protein-like II"/>
    <property type="match status" value="2"/>
</dbReference>
<keyword evidence="7" id="KW-1185">Reference proteome</keyword>
<evidence type="ECO:0000259" key="5">
    <source>
        <dbReference type="SMART" id="SM00079"/>
    </source>
</evidence>
<evidence type="ECO:0000256" key="3">
    <source>
        <dbReference type="SAM" id="SignalP"/>
    </source>
</evidence>
<evidence type="ECO:0000313" key="6">
    <source>
        <dbReference type="EMBL" id="MCA2017244.1"/>
    </source>
</evidence>
<dbReference type="InterPro" id="IPR001638">
    <property type="entry name" value="Solute-binding_3/MltF_N"/>
</dbReference>
<dbReference type="Pfam" id="PF00497">
    <property type="entry name" value="SBP_bac_3"/>
    <property type="match status" value="1"/>
</dbReference>
<organism evidence="6 7">
    <name type="scientific">Vibrio tritonius</name>
    <dbReference type="NCBI Taxonomy" id="1435069"/>
    <lineage>
        <taxon>Bacteria</taxon>
        <taxon>Pseudomonadati</taxon>
        <taxon>Pseudomonadota</taxon>
        <taxon>Gammaproteobacteria</taxon>
        <taxon>Vibrionales</taxon>
        <taxon>Vibrionaceae</taxon>
        <taxon>Vibrio</taxon>
    </lineage>
</organism>
<sequence>MKKFVKSTVASLVFACAALSTTQASAATSTLESVLNAGELKVCFDAGYMPFEMKSKDGRFIGFDIDLAKHMARSIGVKYEPVNTAWDGIIPALQTGKCDIIMAGMTITPERNLKVNFAQPYIVIGQSIILSKKLEGKIKSYKDLNDPKYTIATKLGTTGAEATKKYLPKAKLDLYDTEVDSVLQVTNGKADAFIYDFPYNAIYAAQHKGQIEHLSKPFTYEPLGWAVRQDDPNFLNFLNNYLRQIQGDGTYDRLYDKWFKSDSWLKNVQ</sequence>
<keyword evidence="2 3" id="KW-0732">Signal</keyword>
<evidence type="ECO:0000313" key="7">
    <source>
        <dbReference type="Proteomes" id="UP001199044"/>
    </source>
</evidence>
<dbReference type="SMART" id="SM00079">
    <property type="entry name" value="PBPe"/>
    <property type="match status" value="1"/>
</dbReference>
<dbReference type="SUPFAM" id="SSF53850">
    <property type="entry name" value="Periplasmic binding protein-like II"/>
    <property type="match status" value="1"/>
</dbReference>
<dbReference type="CDD" id="cd13629">
    <property type="entry name" value="PBP2_Dsm1740"/>
    <property type="match status" value="1"/>
</dbReference>
<dbReference type="RefSeq" id="WP_068717272.1">
    <property type="nucleotide sequence ID" value="NZ_AP014636.1"/>
</dbReference>
<evidence type="ECO:0000256" key="1">
    <source>
        <dbReference type="ARBA" id="ARBA00010333"/>
    </source>
</evidence>